<organism evidence="2 3">
    <name type="scientific">Parablautia intestinalis</name>
    <dbReference type="NCBI Taxonomy" id="2320100"/>
    <lineage>
        <taxon>Bacteria</taxon>
        <taxon>Bacillati</taxon>
        <taxon>Bacillota</taxon>
        <taxon>Clostridia</taxon>
        <taxon>Lachnospirales</taxon>
        <taxon>Lachnospiraceae</taxon>
        <taxon>Parablautia</taxon>
    </lineage>
</organism>
<reference evidence="2 3" key="1">
    <citation type="submission" date="2018-09" db="EMBL/GenBank/DDBJ databases">
        <title>Murine metabolic-syndrome-specific gut microbial biobank.</title>
        <authorList>
            <person name="Liu C."/>
        </authorList>
    </citation>
    <scope>NUCLEOTIDE SEQUENCE [LARGE SCALE GENOMIC DNA]</scope>
    <source>
        <strain evidence="2 3">0.1xD8-82</strain>
    </source>
</reference>
<evidence type="ECO:0000313" key="2">
    <source>
        <dbReference type="EMBL" id="RKI91770.1"/>
    </source>
</evidence>
<accession>A0A3A9AJM4</accession>
<dbReference type="Proteomes" id="UP000280696">
    <property type="component" value="Unassembled WGS sequence"/>
</dbReference>
<evidence type="ECO:0008006" key="4">
    <source>
        <dbReference type="Google" id="ProtNLM"/>
    </source>
</evidence>
<feature type="transmembrane region" description="Helical" evidence="1">
    <location>
        <begin position="20"/>
        <end position="39"/>
    </location>
</feature>
<feature type="transmembrane region" description="Helical" evidence="1">
    <location>
        <begin position="208"/>
        <end position="226"/>
    </location>
</feature>
<feature type="transmembrane region" description="Helical" evidence="1">
    <location>
        <begin position="85"/>
        <end position="107"/>
    </location>
</feature>
<name>A0A3A9AJM4_9FIRM</name>
<gene>
    <name evidence="2" type="ORF">D7V94_09250</name>
</gene>
<feature type="transmembrane region" description="Helical" evidence="1">
    <location>
        <begin position="127"/>
        <end position="150"/>
    </location>
</feature>
<dbReference type="EMBL" id="RAYQ01000008">
    <property type="protein sequence ID" value="RKI91770.1"/>
    <property type="molecule type" value="Genomic_DNA"/>
</dbReference>
<feature type="transmembrane region" description="Helical" evidence="1">
    <location>
        <begin position="341"/>
        <end position="362"/>
    </location>
</feature>
<feature type="transmembrane region" description="Helical" evidence="1">
    <location>
        <begin position="288"/>
        <end position="305"/>
    </location>
</feature>
<feature type="transmembrane region" description="Helical" evidence="1">
    <location>
        <begin position="311"/>
        <end position="329"/>
    </location>
</feature>
<keyword evidence="3" id="KW-1185">Reference proteome</keyword>
<keyword evidence="1" id="KW-0812">Transmembrane</keyword>
<proteinExistence type="predicted"/>
<sequence>MRIKAEMADKYKQKKIEYIFMAVVFLGYLAFNGILLLGHEQWRDEANVWLMARELSPLSLFGEIKYQGHPCLWYLLMMPFAKAGLPFETISFVSYTIMALTAGLFLWKAPFYGPIKAAVLFSPVFTYYYAVVARNYCLIALLLMLLAVYYPKRNEKSFLFGLLLGLLVQSDVIALMTAGAISIIWSGENLWQSLKRRSAVPFINSLKGIWLPLCSLVLLIMQFYHVSDSPVFQVNSFGKRELLRETRNYSFQILERLSGWEESFCLLFFFLFLLLTLFVSLKLRNIQAVAVMAAAYLFQAFFSAMVYQLHIWHFLSLCFVFIWMLWTMYGQCAEKRVEDKGIRAALAGLQMLLLVLSASMFLRWNAENETSSLDNALHGMYSDGAGTAGYIRENISSEELIVSVNVPRASTVLAYLPEYEFYFAGNGQKESYANWSEEQNLEIGFDELLLWVKTNFPEKREFFILDSSDSCLTDKENRLEECEVLYRTLQETARGEEYTVYHVEIER</sequence>
<protein>
    <recommendedName>
        <fullName evidence="4">Glycosyltransferase RgtA/B/C/D-like domain-containing protein</fullName>
    </recommendedName>
</protein>
<keyword evidence="1" id="KW-0472">Membrane</keyword>
<feature type="transmembrane region" description="Helical" evidence="1">
    <location>
        <begin position="162"/>
        <end position="187"/>
    </location>
</feature>
<feature type="transmembrane region" description="Helical" evidence="1">
    <location>
        <begin position="264"/>
        <end position="281"/>
    </location>
</feature>
<dbReference type="AlphaFoldDB" id="A0A3A9AJM4"/>
<evidence type="ECO:0000256" key="1">
    <source>
        <dbReference type="SAM" id="Phobius"/>
    </source>
</evidence>
<keyword evidence="1" id="KW-1133">Transmembrane helix</keyword>
<evidence type="ECO:0000313" key="3">
    <source>
        <dbReference type="Proteomes" id="UP000280696"/>
    </source>
</evidence>
<comment type="caution">
    <text evidence="2">The sequence shown here is derived from an EMBL/GenBank/DDBJ whole genome shotgun (WGS) entry which is preliminary data.</text>
</comment>